<proteinExistence type="predicted"/>
<feature type="signal peptide" evidence="1">
    <location>
        <begin position="1"/>
        <end position="21"/>
    </location>
</feature>
<gene>
    <name evidence="2" type="ORF">DFR29_114140</name>
</gene>
<sequence length="106" mass="11127">MKALLVFGLVAASLVSTQASAVEHYARCQSCTGGPNTGASWYAAAVALAQASNAQEDDYLVVCKQSNPTYSVLGIYLVVHDPVANSSHISWHSSIGYDAGCDDFNV</sequence>
<accession>A0A4R6YQH4</accession>
<name>A0A4R6YQH4_9GAMM</name>
<organism evidence="2 3">
    <name type="scientific">Tahibacter aquaticus</name>
    <dbReference type="NCBI Taxonomy" id="520092"/>
    <lineage>
        <taxon>Bacteria</taxon>
        <taxon>Pseudomonadati</taxon>
        <taxon>Pseudomonadota</taxon>
        <taxon>Gammaproteobacteria</taxon>
        <taxon>Lysobacterales</taxon>
        <taxon>Rhodanobacteraceae</taxon>
        <taxon>Tahibacter</taxon>
    </lineage>
</organism>
<evidence type="ECO:0000256" key="1">
    <source>
        <dbReference type="SAM" id="SignalP"/>
    </source>
</evidence>
<dbReference type="RefSeq" id="WP_133820575.1">
    <property type="nucleotide sequence ID" value="NZ_SNZH01000014.1"/>
</dbReference>
<dbReference type="AlphaFoldDB" id="A0A4R6YQH4"/>
<evidence type="ECO:0000313" key="2">
    <source>
        <dbReference type="EMBL" id="TDR40088.1"/>
    </source>
</evidence>
<evidence type="ECO:0000313" key="3">
    <source>
        <dbReference type="Proteomes" id="UP000295293"/>
    </source>
</evidence>
<keyword evidence="1" id="KW-0732">Signal</keyword>
<feature type="chain" id="PRO_5020570277" evidence="1">
    <location>
        <begin position="22"/>
        <end position="106"/>
    </location>
</feature>
<dbReference type="Proteomes" id="UP000295293">
    <property type="component" value="Unassembled WGS sequence"/>
</dbReference>
<reference evidence="2 3" key="1">
    <citation type="submission" date="2019-03" db="EMBL/GenBank/DDBJ databases">
        <title>Genomic Encyclopedia of Type Strains, Phase IV (KMG-IV): sequencing the most valuable type-strain genomes for metagenomic binning, comparative biology and taxonomic classification.</title>
        <authorList>
            <person name="Goeker M."/>
        </authorList>
    </citation>
    <scope>NUCLEOTIDE SEQUENCE [LARGE SCALE GENOMIC DNA]</scope>
    <source>
        <strain evidence="2 3">DSM 21667</strain>
    </source>
</reference>
<keyword evidence="3" id="KW-1185">Reference proteome</keyword>
<protein>
    <submittedName>
        <fullName evidence="2">Uncharacterized protein</fullName>
    </submittedName>
</protein>
<comment type="caution">
    <text evidence="2">The sequence shown here is derived from an EMBL/GenBank/DDBJ whole genome shotgun (WGS) entry which is preliminary data.</text>
</comment>
<dbReference type="EMBL" id="SNZH01000014">
    <property type="protein sequence ID" value="TDR40088.1"/>
    <property type="molecule type" value="Genomic_DNA"/>
</dbReference>